<dbReference type="InterPro" id="IPR014776">
    <property type="entry name" value="4pyrrole_Mease_sub2"/>
</dbReference>
<keyword evidence="2" id="KW-0698">rRNA processing</keyword>
<keyword evidence="3" id="KW-0489">Methyltransferase</keyword>
<dbReference type="Gene3D" id="3.30.950.10">
    <property type="entry name" value="Methyltransferase, Cobalt-precorrin-4 Transmethylase, Domain 2"/>
    <property type="match status" value="1"/>
</dbReference>
<dbReference type="PANTHER" id="PTHR46111">
    <property type="entry name" value="RIBOSOMAL RNA SMALL SUBUNIT METHYLTRANSFERASE I"/>
    <property type="match status" value="1"/>
</dbReference>
<evidence type="ECO:0000256" key="5">
    <source>
        <dbReference type="ARBA" id="ARBA00022691"/>
    </source>
</evidence>
<dbReference type="InterPro" id="IPR008189">
    <property type="entry name" value="rRNA_ssu_MeTfrase_I"/>
</dbReference>
<sequence>VKKIAQGIDPSTLYVVATPIGNLGDISRRALDILASVHRVAAEDTRHTRSLLNHFKIRARLVSLHDQNEARRSRALVTRLEDGESIALVSDAGTPLISDPGYRLVCAVRAAGFEVRAIPGASAITAALSICGLPAHRFVFEGFLPARAAARRSRLADLAQEKRTLVFFESPRRLISTLADMRAMFDQARQAALVREISKRFETVITGTFAVLEDRVRLDPVLQRGEAVIVVEGSDRPCDEHSVNPLQLVTVLSEYLPPRVASMVAARITGGRKNDFYRLVLEQLEGDQ</sequence>
<dbReference type="FunFam" id="3.30.950.10:FF:000002">
    <property type="entry name" value="Ribosomal RNA small subunit methyltransferase I"/>
    <property type="match status" value="1"/>
</dbReference>
<dbReference type="InterPro" id="IPR018063">
    <property type="entry name" value="SAM_MeTrfase_RsmI_CS"/>
</dbReference>
<name>A0A382B334_9ZZZZ</name>
<evidence type="ECO:0000256" key="1">
    <source>
        <dbReference type="ARBA" id="ARBA00022490"/>
    </source>
</evidence>
<evidence type="ECO:0000259" key="7">
    <source>
        <dbReference type="Pfam" id="PF23016"/>
    </source>
</evidence>
<dbReference type="InterPro" id="IPR000878">
    <property type="entry name" value="4pyrrol_Mease"/>
</dbReference>
<dbReference type="PANTHER" id="PTHR46111:SF1">
    <property type="entry name" value="RIBOSOMAL RNA SMALL SUBUNIT METHYLTRANSFERASE I"/>
    <property type="match status" value="1"/>
</dbReference>
<dbReference type="InterPro" id="IPR035996">
    <property type="entry name" value="4pyrrol_Methylase_sf"/>
</dbReference>
<evidence type="ECO:0000256" key="4">
    <source>
        <dbReference type="ARBA" id="ARBA00022679"/>
    </source>
</evidence>
<evidence type="ECO:0000259" key="6">
    <source>
        <dbReference type="Pfam" id="PF00590"/>
    </source>
</evidence>
<dbReference type="GO" id="GO:0008168">
    <property type="term" value="F:methyltransferase activity"/>
    <property type="evidence" value="ECO:0007669"/>
    <property type="project" value="UniProtKB-KW"/>
</dbReference>
<proteinExistence type="inferred from homology"/>
<keyword evidence="1" id="KW-0963">Cytoplasm</keyword>
<evidence type="ECO:0000256" key="2">
    <source>
        <dbReference type="ARBA" id="ARBA00022552"/>
    </source>
</evidence>
<reference evidence="8" key="1">
    <citation type="submission" date="2018-05" db="EMBL/GenBank/DDBJ databases">
        <authorList>
            <person name="Lanie J.A."/>
            <person name="Ng W.-L."/>
            <person name="Kazmierczak K.M."/>
            <person name="Andrzejewski T.M."/>
            <person name="Davidsen T.M."/>
            <person name="Wayne K.J."/>
            <person name="Tettelin H."/>
            <person name="Glass J.I."/>
            <person name="Rusch D."/>
            <person name="Podicherti R."/>
            <person name="Tsui H.-C.T."/>
            <person name="Winkler M.E."/>
        </authorList>
    </citation>
    <scope>NUCLEOTIDE SEQUENCE</scope>
</reference>
<gene>
    <name evidence="8" type="ORF">METZ01_LOCUS160775</name>
</gene>
<dbReference type="InterPro" id="IPR053910">
    <property type="entry name" value="RsmI_HTH"/>
</dbReference>
<dbReference type="Pfam" id="PF00590">
    <property type="entry name" value="TP_methylase"/>
    <property type="match status" value="1"/>
</dbReference>
<dbReference type="CDD" id="cd11648">
    <property type="entry name" value="RsmI"/>
    <property type="match status" value="1"/>
</dbReference>
<evidence type="ECO:0000313" key="8">
    <source>
        <dbReference type="EMBL" id="SVB07921.1"/>
    </source>
</evidence>
<accession>A0A382B334</accession>
<dbReference type="AlphaFoldDB" id="A0A382B334"/>
<feature type="domain" description="RsmI HTH" evidence="7">
    <location>
        <begin position="246"/>
        <end position="283"/>
    </location>
</feature>
<organism evidence="8">
    <name type="scientific">marine metagenome</name>
    <dbReference type="NCBI Taxonomy" id="408172"/>
    <lineage>
        <taxon>unclassified sequences</taxon>
        <taxon>metagenomes</taxon>
        <taxon>ecological metagenomes</taxon>
    </lineage>
</organism>
<dbReference type="NCBIfam" id="TIGR00096">
    <property type="entry name" value="16S rRNA (cytidine(1402)-2'-O)-methyltransferase"/>
    <property type="match status" value="1"/>
</dbReference>
<dbReference type="GO" id="GO:0006364">
    <property type="term" value="P:rRNA processing"/>
    <property type="evidence" value="ECO:0007669"/>
    <property type="project" value="UniProtKB-KW"/>
</dbReference>
<dbReference type="FunFam" id="3.40.1010.10:FF:000007">
    <property type="entry name" value="Ribosomal RNA small subunit methyltransferase I"/>
    <property type="match status" value="1"/>
</dbReference>
<feature type="non-terminal residue" evidence="8">
    <location>
        <position position="1"/>
    </location>
</feature>
<protein>
    <submittedName>
        <fullName evidence="8">Uncharacterized protein</fullName>
    </submittedName>
</protein>
<evidence type="ECO:0000256" key="3">
    <source>
        <dbReference type="ARBA" id="ARBA00022603"/>
    </source>
</evidence>
<dbReference type="PIRSF" id="PIRSF005917">
    <property type="entry name" value="MTase_YraL"/>
    <property type="match status" value="1"/>
</dbReference>
<dbReference type="Pfam" id="PF23016">
    <property type="entry name" value="RsmI_C"/>
    <property type="match status" value="1"/>
</dbReference>
<keyword evidence="4" id="KW-0808">Transferase</keyword>
<dbReference type="EMBL" id="UINC01027891">
    <property type="protein sequence ID" value="SVB07921.1"/>
    <property type="molecule type" value="Genomic_DNA"/>
</dbReference>
<dbReference type="SUPFAM" id="SSF53790">
    <property type="entry name" value="Tetrapyrrole methylase"/>
    <property type="match status" value="1"/>
</dbReference>
<dbReference type="InterPro" id="IPR014777">
    <property type="entry name" value="4pyrrole_Mease_sub1"/>
</dbReference>
<dbReference type="PROSITE" id="PS01296">
    <property type="entry name" value="RSMI"/>
    <property type="match status" value="1"/>
</dbReference>
<dbReference type="HAMAP" id="MF_01877">
    <property type="entry name" value="16SrRNA_methyltr_I"/>
    <property type="match status" value="1"/>
</dbReference>
<dbReference type="Gene3D" id="3.40.1010.10">
    <property type="entry name" value="Cobalt-precorrin-4 Transmethylase, Domain 1"/>
    <property type="match status" value="1"/>
</dbReference>
<feature type="domain" description="Tetrapyrrole methylase" evidence="6">
    <location>
        <begin position="12"/>
        <end position="210"/>
    </location>
</feature>
<keyword evidence="5" id="KW-0949">S-adenosyl-L-methionine</keyword>
<dbReference type="GO" id="GO:0032259">
    <property type="term" value="P:methylation"/>
    <property type="evidence" value="ECO:0007669"/>
    <property type="project" value="UniProtKB-KW"/>
</dbReference>